<proteinExistence type="predicted"/>
<protein>
    <submittedName>
        <fullName evidence="2">Uncharacterized protein</fullName>
    </submittedName>
</protein>
<dbReference type="EMBL" id="AVOT02014927">
    <property type="protein sequence ID" value="MBW0498834.1"/>
    <property type="molecule type" value="Genomic_DNA"/>
</dbReference>
<dbReference type="Proteomes" id="UP000765509">
    <property type="component" value="Unassembled WGS sequence"/>
</dbReference>
<organism evidence="2 3">
    <name type="scientific">Austropuccinia psidii MF-1</name>
    <dbReference type="NCBI Taxonomy" id="1389203"/>
    <lineage>
        <taxon>Eukaryota</taxon>
        <taxon>Fungi</taxon>
        <taxon>Dikarya</taxon>
        <taxon>Basidiomycota</taxon>
        <taxon>Pucciniomycotina</taxon>
        <taxon>Pucciniomycetes</taxon>
        <taxon>Pucciniales</taxon>
        <taxon>Sphaerophragmiaceae</taxon>
        <taxon>Austropuccinia</taxon>
    </lineage>
</organism>
<dbReference type="AlphaFoldDB" id="A0A9Q3HDN7"/>
<feature type="region of interest" description="Disordered" evidence="1">
    <location>
        <begin position="118"/>
        <end position="199"/>
    </location>
</feature>
<evidence type="ECO:0000313" key="3">
    <source>
        <dbReference type="Proteomes" id="UP000765509"/>
    </source>
</evidence>
<reference evidence="2" key="1">
    <citation type="submission" date="2021-03" db="EMBL/GenBank/DDBJ databases">
        <title>Draft genome sequence of rust myrtle Austropuccinia psidii MF-1, a brazilian biotype.</title>
        <authorList>
            <person name="Quecine M.C."/>
            <person name="Pachon D.M.R."/>
            <person name="Bonatelli M.L."/>
            <person name="Correr F.H."/>
            <person name="Franceschini L.M."/>
            <person name="Leite T.F."/>
            <person name="Margarido G.R.A."/>
            <person name="Almeida C.A."/>
            <person name="Ferrarezi J.A."/>
            <person name="Labate C.A."/>
        </authorList>
    </citation>
    <scope>NUCLEOTIDE SEQUENCE</scope>
    <source>
        <strain evidence="2">MF-1</strain>
    </source>
</reference>
<evidence type="ECO:0000313" key="2">
    <source>
        <dbReference type="EMBL" id="MBW0498834.1"/>
    </source>
</evidence>
<name>A0A9Q3HDN7_9BASI</name>
<accession>A0A9Q3HDN7</accession>
<sequence length="209" mass="24693">MDLDQDKIVSPEERHKWKMPELSPAPLTLQKLTKLLFLLSDLNHFQQATIEIYQSRYKNWFMAAKPQEWEFLPSIWIGTMNSYFQVKNFMGPEKTEGLLRGWKPMSCKGKVQQIKAWSNNQSMLSEDQKKKLAQGKDKSPVEAPQASRNKICLNNCQTRASKPQRTIKRERKRQRERQSPSGRKSTHRATKLPRKRRQAWTMCSMWQEL</sequence>
<feature type="compositionally biased region" description="Polar residues" evidence="1">
    <location>
        <begin position="146"/>
        <end position="164"/>
    </location>
</feature>
<evidence type="ECO:0000256" key="1">
    <source>
        <dbReference type="SAM" id="MobiDB-lite"/>
    </source>
</evidence>
<feature type="compositionally biased region" description="Basic and acidic residues" evidence="1">
    <location>
        <begin position="126"/>
        <end position="140"/>
    </location>
</feature>
<feature type="compositionally biased region" description="Basic residues" evidence="1">
    <location>
        <begin position="184"/>
        <end position="198"/>
    </location>
</feature>
<keyword evidence="3" id="KW-1185">Reference proteome</keyword>
<feature type="compositionally biased region" description="Basic residues" evidence="1">
    <location>
        <begin position="165"/>
        <end position="175"/>
    </location>
</feature>
<comment type="caution">
    <text evidence="2">The sequence shown here is derived from an EMBL/GenBank/DDBJ whole genome shotgun (WGS) entry which is preliminary data.</text>
</comment>
<gene>
    <name evidence="2" type="ORF">O181_038549</name>
</gene>